<comment type="similarity">
    <text evidence="1 4">Belongs to the glycosyl hydrolase 3 family.</text>
</comment>
<evidence type="ECO:0000256" key="4">
    <source>
        <dbReference type="RuleBase" id="RU361161"/>
    </source>
</evidence>
<evidence type="ECO:0000259" key="5">
    <source>
        <dbReference type="SMART" id="SM01217"/>
    </source>
</evidence>
<dbReference type="InterPro" id="IPR013783">
    <property type="entry name" value="Ig-like_fold"/>
</dbReference>
<keyword evidence="2 4" id="KW-0378">Hydrolase</keyword>
<keyword evidence="4" id="KW-0326">Glycosidase</keyword>
<evidence type="ECO:0000256" key="2">
    <source>
        <dbReference type="ARBA" id="ARBA00022801"/>
    </source>
</evidence>
<dbReference type="GO" id="GO:0004553">
    <property type="term" value="F:hydrolase activity, hydrolyzing O-glycosyl compounds"/>
    <property type="evidence" value="ECO:0007669"/>
    <property type="project" value="InterPro"/>
</dbReference>
<dbReference type="PANTHER" id="PTHR42715">
    <property type="entry name" value="BETA-GLUCOSIDASE"/>
    <property type="match status" value="1"/>
</dbReference>
<evidence type="ECO:0000313" key="7">
    <source>
        <dbReference type="Proteomes" id="UP000291269"/>
    </source>
</evidence>
<dbReference type="SUPFAM" id="SSF52279">
    <property type="entry name" value="Beta-D-glucan exohydrolase, C-terminal domain"/>
    <property type="match status" value="1"/>
</dbReference>
<dbReference type="Gene3D" id="3.20.20.300">
    <property type="entry name" value="Glycoside hydrolase, family 3, N-terminal domain"/>
    <property type="match status" value="1"/>
</dbReference>
<dbReference type="OrthoDB" id="98455at2"/>
<name>A0A4Q2KCS8_9FIRM</name>
<feature type="domain" description="Fibronectin type III-like" evidence="5">
    <location>
        <begin position="564"/>
        <end position="634"/>
    </location>
</feature>
<dbReference type="Pfam" id="PF01915">
    <property type="entry name" value="Glyco_hydro_3_C"/>
    <property type="match status" value="1"/>
</dbReference>
<dbReference type="InterPro" id="IPR017853">
    <property type="entry name" value="GH"/>
</dbReference>
<protein>
    <submittedName>
        <fullName evidence="6">Glycosyl hydrolase</fullName>
    </submittedName>
</protein>
<dbReference type="InterPro" id="IPR026891">
    <property type="entry name" value="Fn3-like"/>
</dbReference>
<dbReference type="InterPro" id="IPR050288">
    <property type="entry name" value="Cellulose_deg_GH3"/>
</dbReference>
<dbReference type="PRINTS" id="PR00133">
    <property type="entry name" value="GLHYDRLASE3"/>
</dbReference>
<dbReference type="PROSITE" id="PS00775">
    <property type="entry name" value="GLYCOSYL_HYDROL_F3"/>
    <property type="match status" value="1"/>
</dbReference>
<evidence type="ECO:0000256" key="1">
    <source>
        <dbReference type="ARBA" id="ARBA00005336"/>
    </source>
</evidence>
<dbReference type="RefSeq" id="WP_129224890.1">
    <property type="nucleotide sequence ID" value="NZ_SDOZ01000002.1"/>
</dbReference>
<dbReference type="Proteomes" id="UP000291269">
    <property type="component" value="Unassembled WGS sequence"/>
</dbReference>
<dbReference type="InterPro" id="IPR001764">
    <property type="entry name" value="Glyco_hydro_3_N"/>
</dbReference>
<dbReference type="Pfam" id="PF14310">
    <property type="entry name" value="Fn3-like"/>
    <property type="match status" value="1"/>
</dbReference>
<dbReference type="InterPro" id="IPR036962">
    <property type="entry name" value="Glyco_hydro_3_N_sf"/>
</dbReference>
<reference evidence="6 7" key="1">
    <citation type="journal article" date="2019" name="Gut">
        <title>Antibiotics-induced monodominance of a novel gut bacterial order.</title>
        <authorList>
            <person name="Hildebrand F."/>
            <person name="Moitinho-Silva L."/>
            <person name="Blasche S."/>
            <person name="Jahn M.T."/>
            <person name="Gossmann T.I."/>
            <person name="Heuerta-Cepas J."/>
            <person name="Hercog R."/>
            <person name="Luetge M."/>
            <person name="Bahram M."/>
            <person name="Pryszlak A."/>
            <person name="Alves R.J."/>
            <person name="Waszak S.M."/>
            <person name="Zhu A."/>
            <person name="Ye L."/>
            <person name="Costea P.I."/>
            <person name="Aalvink S."/>
            <person name="Belzer C."/>
            <person name="Forslund S.K."/>
            <person name="Sunagawa S."/>
            <person name="Hentschel U."/>
            <person name="Merten C."/>
            <person name="Patil K.R."/>
            <person name="Benes V."/>
            <person name="Bork P."/>
        </authorList>
    </citation>
    <scope>NUCLEOTIDE SEQUENCE [LARGE SCALE GENOMIC DNA]</scope>
    <source>
        <strain evidence="6 7">HDS1380</strain>
    </source>
</reference>
<gene>
    <name evidence="6" type="ORF">ESZ91_05415</name>
</gene>
<dbReference type="InterPro" id="IPR002772">
    <property type="entry name" value="Glyco_hydro_3_C"/>
</dbReference>
<dbReference type="AlphaFoldDB" id="A0A4Q2KCS8"/>
<sequence>MLKKTREILSKLSLRQKAAILTGKDCWSTLEIEEVGLPSVKMSDSPNGIRMPGCDTDVIPSACALASSFSVDTARRAGELLGSEFKNAGLDLILGPAMNLKRSPLCGRNFEYYSEDPHLSGEMAAAFVLGAQEHVGCCVKHFAMNNQETRRMSVDSVADERTMHEMYLSPFRTVVEKASPVSMMSSYNKINGVYASENKDLLVDILRKEWGFKGFVLSDWGAVNDIVASVRARMDLEMPSNPADSEKLVCAVESGELAMRQLDRACADLIDSVLRLCAMRRKKSRVYTLAERKALLCELAADCAVLLKNDGIFPVPKNKKIGVFGFFAKEPLLQGGGSAHVEHEMPVSPLDELKHIYNDVFYCETFGENGKSADFEESLRAADTCDVCLLFCGLPAAYESEGYDRASLALPSEQIEAIEAIAKINPNVAVLLMSGSAVDVSWRDRVKGIFECYMMGSGVGSAVAKLVSGEKSPSGRLAETFPADLRHCSAAPYFGNRGNTAYYGEGIFVGYRYYTAKGIRPAYPFGYGLGYTKFAYEGLEIIGGEKEISISVTLKNTGARDGAEVVQLYASCNDEEIARPVRELKLFDKVFLRAGEMRRLQYSLPLERLKNYDVSQHSFRLYGGKYRFAFCSDCETEIIGGELDVEGDPLHYDRNSIVGELLRTAEGRRIVDEELKPYLCLAIMGTFNADVRIENGKAIGNPMFDNVMRNMPLRALYDLTGGKFTEEMMLRLINKLGRRN</sequence>
<dbReference type="Gene3D" id="2.60.40.10">
    <property type="entry name" value="Immunoglobulins"/>
    <property type="match status" value="1"/>
</dbReference>
<comment type="caution">
    <text evidence="6">The sequence shown here is derived from an EMBL/GenBank/DDBJ whole genome shotgun (WGS) entry which is preliminary data.</text>
</comment>
<keyword evidence="3" id="KW-0119">Carbohydrate metabolism</keyword>
<dbReference type="Pfam" id="PF00933">
    <property type="entry name" value="Glyco_hydro_3"/>
    <property type="match status" value="1"/>
</dbReference>
<dbReference type="GO" id="GO:0005975">
    <property type="term" value="P:carbohydrate metabolic process"/>
    <property type="evidence" value="ECO:0007669"/>
    <property type="project" value="InterPro"/>
</dbReference>
<organism evidence="6 7">
    <name type="scientific">Candidatus Borkfalkia ceftriaxoniphila</name>
    <dbReference type="NCBI Taxonomy" id="2508949"/>
    <lineage>
        <taxon>Bacteria</taxon>
        <taxon>Bacillati</taxon>
        <taxon>Bacillota</taxon>
        <taxon>Clostridia</taxon>
        <taxon>Christensenellales</taxon>
        <taxon>Christensenellaceae</taxon>
        <taxon>Candidatus Borkfalkia</taxon>
    </lineage>
</organism>
<dbReference type="SUPFAM" id="SSF51445">
    <property type="entry name" value="(Trans)glycosidases"/>
    <property type="match status" value="1"/>
</dbReference>
<dbReference type="Gene3D" id="3.40.50.1700">
    <property type="entry name" value="Glycoside hydrolase family 3 C-terminal domain"/>
    <property type="match status" value="1"/>
</dbReference>
<accession>A0A4Q2KCS8</accession>
<evidence type="ECO:0000256" key="3">
    <source>
        <dbReference type="ARBA" id="ARBA00023277"/>
    </source>
</evidence>
<dbReference type="InterPro" id="IPR036881">
    <property type="entry name" value="Glyco_hydro_3_C_sf"/>
</dbReference>
<dbReference type="SMART" id="SM01217">
    <property type="entry name" value="Fn3_like"/>
    <property type="match status" value="1"/>
</dbReference>
<evidence type="ECO:0000313" key="6">
    <source>
        <dbReference type="EMBL" id="RXZ61829.1"/>
    </source>
</evidence>
<dbReference type="PANTHER" id="PTHR42715:SF10">
    <property type="entry name" value="BETA-GLUCOSIDASE"/>
    <property type="match status" value="1"/>
</dbReference>
<proteinExistence type="inferred from homology"/>
<dbReference type="EMBL" id="SDOZ01000002">
    <property type="protein sequence ID" value="RXZ61829.1"/>
    <property type="molecule type" value="Genomic_DNA"/>
</dbReference>
<keyword evidence="7" id="KW-1185">Reference proteome</keyword>
<dbReference type="InterPro" id="IPR019800">
    <property type="entry name" value="Glyco_hydro_3_AS"/>
</dbReference>